<reference evidence="1" key="1">
    <citation type="journal article" date="2015" name="Nature">
        <title>Complex archaea that bridge the gap between prokaryotes and eukaryotes.</title>
        <authorList>
            <person name="Spang A."/>
            <person name="Saw J.H."/>
            <person name="Jorgensen S.L."/>
            <person name="Zaremba-Niedzwiedzka K."/>
            <person name="Martijn J."/>
            <person name="Lind A.E."/>
            <person name="van Eijk R."/>
            <person name="Schleper C."/>
            <person name="Guy L."/>
            <person name="Ettema T.J."/>
        </authorList>
    </citation>
    <scope>NUCLEOTIDE SEQUENCE</scope>
</reference>
<evidence type="ECO:0008006" key="2">
    <source>
        <dbReference type="Google" id="ProtNLM"/>
    </source>
</evidence>
<name>A0A0F9TQ02_9ZZZZ</name>
<comment type="caution">
    <text evidence="1">The sequence shown here is derived from an EMBL/GenBank/DDBJ whole genome shotgun (WGS) entry which is preliminary data.</text>
</comment>
<dbReference type="AlphaFoldDB" id="A0A0F9TQ02"/>
<dbReference type="EMBL" id="LAZR01000285">
    <property type="protein sequence ID" value="KKN77032.1"/>
    <property type="molecule type" value="Genomic_DNA"/>
</dbReference>
<evidence type="ECO:0000313" key="1">
    <source>
        <dbReference type="EMBL" id="KKN77032.1"/>
    </source>
</evidence>
<organism evidence="1">
    <name type="scientific">marine sediment metagenome</name>
    <dbReference type="NCBI Taxonomy" id="412755"/>
    <lineage>
        <taxon>unclassified sequences</taxon>
        <taxon>metagenomes</taxon>
        <taxon>ecological metagenomes</taxon>
    </lineage>
</organism>
<gene>
    <name evidence="1" type="ORF">LCGC14_0363710</name>
</gene>
<protein>
    <recommendedName>
        <fullName evidence="2">DUF3987 domain-containing protein</fullName>
    </recommendedName>
</protein>
<sequence length="372" mass="42518">MMFDYDLNRVGWFGAAQDFASILMPASNYPASYVYALFMALSGHLIGREAYLRYPTRLYPNHYICLVGPSALTHKSTAITLALEALGGRENEIQTMRSLTTVQGLLISMGEGMGSTLVVLDELATMTQKKKVDYASDLLSRLVELYACPPTAGTFTRHDPIRVTDTFLTIVAGSTTEWLQSTLSPNDLLAGFGNRMTFVLGDPRPEKSWPGAPRWMNLDWDRLQEFEGELRLDENARDVWDDYYQRFTRQQKQSAPFTRTLAERVPEKILKAAIVMGAWYQDLIIGEEILSQAIDWGEYLHECVDRLTPTFDAPERRVLKLIQLEHTVNRDTLFREFSHDMSVKRIREALENLKWLGYVTIARNEIIIVEDE</sequence>
<accession>A0A0F9TQ02</accession>
<proteinExistence type="predicted"/>